<feature type="transmembrane region" description="Helical" evidence="2">
    <location>
        <begin position="34"/>
        <end position="57"/>
    </location>
</feature>
<dbReference type="Gene3D" id="3.40.720.10">
    <property type="entry name" value="Alkaline Phosphatase, subunit A"/>
    <property type="match status" value="1"/>
</dbReference>
<comment type="caution">
    <text evidence="3">The sequence shown here is derived from an EMBL/GenBank/DDBJ whole genome shotgun (WGS) entry which is preliminary data.</text>
</comment>
<keyword evidence="2" id="KW-1133">Transmembrane helix</keyword>
<evidence type="ECO:0000313" key="4">
    <source>
        <dbReference type="Proteomes" id="UP000554054"/>
    </source>
</evidence>
<organism evidence="3 4">
    <name type="scientific">Janibacter cremeus</name>
    <dbReference type="NCBI Taxonomy" id="1285192"/>
    <lineage>
        <taxon>Bacteria</taxon>
        <taxon>Bacillati</taxon>
        <taxon>Actinomycetota</taxon>
        <taxon>Actinomycetes</taxon>
        <taxon>Micrococcales</taxon>
        <taxon>Intrasporangiaceae</taxon>
        <taxon>Janibacter</taxon>
    </lineage>
</organism>
<evidence type="ECO:0000313" key="3">
    <source>
        <dbReference type="EMBL" id="NYF96876.1"/>
    </source>
</evidence>
<keyword evidence="2" id="KW-0472">Membrane</keyword>
<feature type="compositionally biased region" description="Low complexity" evidence="1">
    <location>
        <begin position="544"/>
        <end position="558"/>
    </location>
</feature>
<evidence type="ECO:0008006" key="5">
    <source>
        <dbReference type="Google" id="ProtNLM"/>
    </source>
</evidence>
<gene>
    <name evidence="3" type="ORF">BJY20_000268</name>
</gene>
<dbReference type="AlphaFoldDB" id="A0A852VLD0"/>
<feature type="transmembrane region" description="Helical" evidence="2">
    <location>
        <begin position="118"/>
        <end position="142"/>
    </location>
</feature>
<protein>
    <recommendedName>
        <fullName evidence="5">Sulfatase</fullName>
    </recommendedName>
</protein>
<keyword evidence="2" id="KW-0812">Transmembrane</keyword>
<sequence>MVRDRAGRLAAAGWSVLAAALVWGALVLPSSVAQLTWVSLVSLPLTLLVGLAVLIVVPRVARPAVAMTLGALLALVVVLKALDIGFSVVADRRFHVYYDLTNLVRGYEVLSGWAGPGWAVLAVVASVVATLLLAALLVLAMARLARLVTVHRTRAVVVLLVGTLAGGTLAATGAQVAGEPVTSRATAQLVHDHVADGVNDYRDEGVFAEAIATDPVAARAGSLRGLAGKDVLVVFVESYGRAALRDPELAKGVTPVLTAGEQSLGEVGFTARSAWLTSPTFGAGSWLAHASLQSGLWVDSDRRHDQLLSSDRLTLTRAFDDAGWRTSFVQPAVQEQWPQGQAFYGFDELYAADDLDYRGPPLGWGGVPDQYTLSWFQREVLSQGDGPVMAEIDLVTSHNPWPQPPPQVPWEGVGDGSVYACMPGCADEGDDDVRSRYAASIGYSLESVISFVVEHPDPDLVVLLVGDHQPWGHVAGEEAGHDVPVSLITGDPAVRDAMAWWLWTPGLVPQEQSPQWRMDIVRDHFLRAFSTPPAVGHDPFGQLSGTSTPPVTTGSPSGAKSAHESRGR</sequence>
<feature type="transmembrane region" description="Helical" evidence="2">
    <location>
        <begin position="154"/>
        <end position="174"/>
    </location>
</feature>
<feature type="region of interest" description="Disordered" evidence="1">
    <location>
        <begin position="536"/>
        <end position="568"/>
    </location>
</feature>
<name>A0A852VLD0_9MICO</name>
<dbReference type="Proteomes" id="UP000554054">
    <property type="component" value="Unassembled WGS sequence"/>
</dbReference>
<dbReference type="RefSeq" id="WP_185989876.1">
    <property type="nucleotide sequence ID" value="NZ_JACCAE010000001.1"/>
</dbReference>
<dbReference type="InterPro" id="IPR017850">
    <property type="entry name" value="Alkaline_phosphatase_core_sf"/>
</dbReference>
<dbReference type="EMBL" id="JACCAE010000001">
    <property type="protein sequence ID" value="NYF96876.1"/>
    <property type="molecule type" value="Genomic_DNA"/>
</dbReference>
<reference evidence="3 4" key="1">
    <citation type="submission" date="2020-07" db="EMBL/GenBank/DDBJ databases">
        <title>Sequencing the genomes of 1000 actinobacteria strains.</title>
        <authorList>
            <person name="Klenk H.-P."/>
        </authorList>
    </citation>
    <scope>NUCLEOTIDE SEQUENCE [LARGE SCALE GENOMIC DNA]</scope>
    <source>
        <strain evidence="3 4">DSM 26154</strain>
    </source>
</reference>
<evidence type="ECO:0000256" key="2">
    <source>
        <dbReference type="SAM" id="Phobius"/>
    </source>
</evidence>
<keyword evidence="4" id="KW-1185">Reference proteome</keyword>
<proteinExistence type="predicted"/>
<feature type="transmembrane region" description="Helical" evidence="2">
    <location>
        <begin position="69"/>
        <end position="90"/>
    </location>
</feature>
<evidence type="ECO:0000256" key="1">
    <source>
        <dbReference type="SAM" id="MobiDB-lite"/>
    </source>
</evidence>
<dbReference type="SUPFAM" id="SSF53649">
    <property type="entry name" value="Alkaline phosphatase-like"/>
    <property type="match status" value="1"/>
</dbReference>
<accession>A0A852VLD0</accession>